<comment type="similarity">
    <text evidence="11">Belongs to the KdpC family.</text>
</comment>
<comment type="subunit">
    <text evidence="11">The system is composed of three essential subunits: KdpA, KdpB and KdpC.</text>
</comment>
<evidence type="ECO:0000256" key="3">
    <source>
        <dbReference type="ARBA" id="ARBA00022538"/>
    </source>
</evidence>
<evidence type="ECO:0000256" key="2">
    <source>
        <dbReference type="ARBA" id="ARBA00022475"/>
    </source>
</evidence>
<evidence type="ECO:0000256" key="8">
    <source>
        <dbReference type="ARBA" id="ARBA00022989"/>
    </source>
</evidence>
<keyword evidence="14" id="KW-1185">Reference proteome</keyword>
<evidence type="ECO:0000256" key="1">
    <source>
        <dbReference type="ARBA" id="ARBA00022448"/>
    </source>
</evidence>
<dbReference type="OrthoDB" id="9788285at2"/>
<evidence type="ECO:0000313" key="14">
    <source>
        <dbReference type="Proteomes" id="UP000236723"/>
    </source>
</evidence>
<keyword evidence="4 11" id="KW-0812">Transmembrane</keyword>
<dbReference type="GO" id="GO:0008556">
    <property type="term" value="F:P-type potassium transmembrane transporter activity"/>
    <property type="evidence" value="ECO:0007669"/>
    <property type="project" value="InterPro"/>
</dbReference>
<keyword evidence="7 11" id="KW-0630">Potassium</keyword>
<dbReference type="PANTHER" id="PTHR30042">
    <property type="entry name" value="POTASSIUM-TRANSPORTING ATPASE C CHAIN"/>
    <property type="match status" value="1"/>
</dbReference>
<sequence>MRMPSWIRQHLAAVRALLVFTVVCGIAYPLAVWAVAQVPGLNDRANGSIVKTADGRTAGSALIGQAFTDNNGDPLRQYFQSRPSAAGDGYDPTSTSASNLGPEDILDTLPVPGAKDEEDNPDEGRQSLLTQVCERSKAVGELEGVSGARPYCTPDGVGAVLKVFGARAADGSVPKPTRVVSANQGCPAQPFLGTYLGVRVECAKPGEDLAAGLTVPIRGNAPATPKVPADAVTASGSGLDPHISPEYARLQAPRVAKARGVPVAQVLAAIKHNETGRALGFMGEPAVNVLRLNLALDKTHPYRG</sequence>
<feature type="transmembrane region" description="Helical" evidence="11">
    <location>
        <begin position="12"/>
        <end position="36"/>
    </location>
</feature>
<keyword evidence="10 11" id="KW-0472">Membrane</keyword>
<keyword evidence="9 11" id="KW-0406">Ion transport</keyword>
<evidence type="ECO:0000256" key="5">
    <source>
        <dbReference type="ARBA" id="ARBA00022741"/>
    </source>
</evidence>
<protein>
    <recommendedName>
        <fullName evidence="11">Potassium-transporting ATPase KdpC subunit</fullName>
    </recommendedName>
    <alternativeName>
        <fullName evidence="11">ATP phosphohydrolase [potassium-transporting] C chain</fullName>
    </alternativeName>
    <alternativeName>
        <fullName evidence="11">Potassium-binding and translocating subunit C</fullName>
    </alternativeName>
    <alternativeName>
        <fullName evidence="11">Potassium-translocating ATPase C chain</fullName>
    </alternativeName>
</protein>
<feature type="region of interest" description="Disordered" evidence="12">
    <location>
        <begin position="73"/>
        <end position="124"/>
    </location>
</feature>
<comment type="function">
    <text evidence="11">Part of the high-affinity ATP-driven potassium transport (or Kdp) system, which catalyzes the hydrolysis of ATP coupled with the electrogenic transport of potassium into the cytoplasm. This subunit acts as a catalytic chaperone that increases the ATP-binding affinity of the ATP-hydrolyzing subunit KdpB by the formation of a transient KdpB/KdpC/ATP ternary complex.</text>
</comment>
<keyword evidence="6 11" id="KW-0067">ATP-binding</keyword>
<evidence type="ECO:0000313" key="13">
    <source>
        <dbReference type="EMBL" id="SEG87903.1"/>
    </source>
</evidence>
<dbReference type="GO" id="GO:0005524">
    <property type="term" value="F:ATP binding"/>
    <property type="evidence" value="ECO:0007669"/>
    <property type="project" value="UniProtKB-UniRule"/>
</dbReference>
<dbReference type="PANTHER" id="PTHR30042:SF2">
    <property type="entry name" value="POTASSIUM-TRANSPORTING ATPASE KDPC SUBUNIT"/>
    <property type="match status" value="1"/>
</dbReference>
<dbReference type="EMBL" id="FNVO01000021">
    <property type="protein sequence ID" value="SEG87903.1"/>
    <property type="molecule type" value="Genomic_DNA"/>
</dbReference>
<dbReference type="GO" id="GO:0005886">
    <property type="term" value="C:plasma membrane"/>
    <property type="evidence" value="ECO:0007669"/>
    <property type="project" value="UniProtKB-SubCell"/>
</dbReference>
<evidence type="ECO:0000256" key="10">
    <source>
        <dbReference type="ARBA" id="ARBA00023136"/>
    </source>
</evidence>
<keyword evidence="5 11" id="KW-0547">Nucleotide-binding</keyword>
<name>A0A1H6DT29_9ACTN</name>
<keyword evidence="3 11" id="KW-0633">Potassium transport</keyword>
<evidence type="ECO:0000256" key="9">
    <source>
        <dbReference type="ARBA" id="ARBA00023065"/>
    </source>
</evidence>
<keyword evidence="8 11" id="KW-1133">Transmembrane helix</keyword>
<evidence type="ECO:0000256" key="7">
    <source>
        <dbReference type="ARBA" id="ARBA00022958"/>
    </source>
</evidence>
<evidence type="ECO:0000256" key="11">
    <source>
        <dbReference type="HAMAP-Rule" id="MF_00276"/>
    </source>
</evidence>
<keyword evidence="1 11" id="KW-0813">Transport</keyword>
<comment type="subcellular location">
    <subcellularLocation>
        <location evidence="11">Cell membrane</location>
        <topology evidence="11">Single-pass membrane protein</topology>
    </subcellularLocation>
</comment>
<dbReference type="InterPro" id="IPR003820">
    <property type="entry name" value="KdpC"/>
</dbReference>
<accession>A0A1H6DT29</accession>
<dbReference type="AlphaFoldDB" id="A0A1H6DT29"/>
<dbReference type="HAMAP" id="MF_00276">
    <property type="entry name" value="KdpC"/>
    <property type="match status" value="1"/>
</dbReference>
<dbReference type="Pfam" id="PF02669">
    <property type="entry name" value="KdpC"/>
    <property type="match status" value="2"/>
</dbReference>
<dbReference type="Proteomes" id="UP000236723">
    <property type="component" value="Unassembled WGS sequence"/>
</dbReference>
<evidence type="ECO:0000256" key="12">
    <source>
        <dbReference type="SAM" id="MobiDB-lite"/>
    </source>
</evidence>
<evidence type="ECO:0000256" key="4">
    <source>
        <dbReference type="ARBA" id="ARBA00022692"/>
    </source>
</evidence>
<reference evidence="14" key="1">
    <citation type="submission" date="2016-10" db="EMBL/GenBank/DDBJ databases">
        <authorList>
            <person name="Varghese N."/>
            <person name="Submissions S."/>
        </authorList>
    </citation>
    <scope>NUCLEOTIDE SEQUENCE [LARGE SCALE GENOMIC DNA]</scope>
    <source>
        <strain evidence="14">DSM 43163</strain>
    </source>
</reference>
<proteinExistence type="inferred from homology"/>
<keyword evidence="2 11" id="KW-1003">Cell membrane</keyword>
<evidence type="ECO:0000256" key="6">
    <source>
        <dbReference type="ARBA" id="ARBA00022840"/>
    </source>
</evidence>
<gene>
    <name evidence="11" type="primary">kdpC</name>
    <name evidence="13" type="ORF">SAMN04489712_12131</name>
</gene>
<organism evidence="13 14">
    <name type="scientific">Thermomonospora echinospora</name>
    <dbReference type="NCBI Taxonomy" id="1992"/>
    <lineage>
        <taxon>Bacteria</taxon>
        <taxon>Bacillati</taxon>
        <taxon>Actinomycetota</taxon>
        <taxon>Actinomycetes</taxon>
        <taxon>Streptosporangiales</taxon>
        <taxon>Thermomonosporaceae</taxon>
        <taxon>Thermomonospora</taxon>
    </lineage>
</organism>